<organism evidence="2 3">
    <name type="scientific">Dialister invisus DSM 15470</name>
    <dbReference type="NCBI Taxonomy" id="592028"/>
    <lineage>
        <taxon>Bacteria</taxon>
        <taxon>Bacillati</taxon>
        <taxon>Bacillota</taxon>
        <taxon>Negativicutes</taxon>
        <taxon>Veillonellales</taxon>
        <taxon>Veillonellaceae</taxon>
        <taxon>Dialister</taxon>
    </lineage>
</organism>
<evidence type="ECO:0000313" key="2">
    <source>
        <dbReference type="EMBL" id="EEW97002.1"/>
    </source>
</evidence>
<dbReference type="Proteomes" id="UP000004736">
    <property type="component" value="Unassembled WGS sequence"/>
</dbReference>
<feature type="signal peptide" evidence="1">
    <location>
        <begin position="1"/>
        <end position="24"/>
    </location>
</feature>
<evidence type="ECO:0000256" key="1">
    <source>
        <dbReference type="SAM" id="SignalP"/>
    </source>
</evidence>
<gene>
    <name evidence="2" type="ORF">GCWU000321_00986</name>
</gene>
<keyword evidence="1" id="KW-0732">Signal</keyword>
<sequence>MITMKKTLAAMIAAISISGTAVMAADTKESITEIPNPITEYRTYGEVSAALGFSPLYLPGLAGYQCRYISAISGKTGDIRYVKDDGSEITVRSSRVGSMENISGVYGTSWKQRRIGDTMVSVAGISKNTWAAYWKNGPYVFSAYAEHMTETEFFRLLADGLVDITEHYFRPASPVHASKQMALF</sequence>
<dbReference type="AlphaFoldDB" id="C9LN66"/>
<dbReference type="RefSeq" id="WP_007069935.1">
    <property type="nucleotide sequence ID" value="NZ_GG698602.1"/>
</dbReference>
<dbReference type="EMBL" id="ACIM02000001">
    <property type="protein sequence ID" value="EEW97002.1"/>
    <property type="molecule type" value="Genomic_DNA"/>
</dbReference>
<dbReference type="GeneID" id="78277677"/>
<protein>
    <submittedName>
        <fullName evidence="2">Uncharacterized protein</fullName>
    </submittedName>
</protein>
<name>C9LN66_9FIRM</name>
<feature type="chain" id="PRO_5002997409" evidence="1">
    <location>
        <begin position="25"/>
        <end position="184"/>
    </location>
</feature>
<keyword evidence="3" id="KW-1185">Reference proteome</keyword>
<proteinExistence type="predicted"/>
<accession>C9LN66</accession>
<comment type="caution">
    <text evidence="2">The sequence shown here is derived from an EMBL/GenBank/DDBJ whole genome shotgun (WGS) entry which is preliminary data.</text>
</comment>
<dbReference type="HOGENOM" id="CLU_129802_0_0_9"/>
<dbReference type="eggNOG" id="ENOG503325G">
    <property type="taxonomic scope" value="Bacteria"/>
</dbReference>
<dbReference type="OrthoDB" id="1634192at2"/>
<reference evidence="2" key="1">
    <citation type="submission" date="2009-09" db="EMBL/GenBank/DDBJ databases">
        <authorList>
            <person name="Weinstock G."/>
            <person name="Sodergren E."/>
            <person name="Clifton S."/>
            <person name="Fulton L."/>
            <person name="Fulton B."/>
            <person name="Courtney L."/>
            <person name="Fronick C."/>
            <person name="Harrison M."/>
            <person name="Strong C."/>
            <person name="Farmer C."/>
            <person name="Delahaunty K."/>
            <person name="Markovic C."/>
            <person name="Hall O."/>
            <person name="Minx P."/>
            <person name="Tomlinson C."/>
            <person name="Mitreva M."/>
            <person name="Nelson J."/>
            <person name="Hou S."/>
            <person name="Wollam A."/>
            <person name="Pepin K.H."/>
            <person name="Johnson M."/>
            <person name="Bhonagiri V."/>
            <person name="Nash W.E."/>
            <person name="Warren W."/>
            <person name="Chinwalla A."/>
            <person name="Mardis E.R."/>
            <person name="Wilson R.K."/>
        </authorList>
    </citation>
    <scope>NUCLEOTIDE SEQUENCE [LARGE SCALE GENOMIC DNA]</scope>
    <source>
        <strain evidence="2">DSM 15470</strain>
    </source>
</reference>
<evidence type="ECO:0000313" key="3">
    <source>
        <dbReference type="Proteomes" id="UP000004736"/>
    </source>
</evidence>